<evidence type="ECO:0000313" key="5">
    <source>
        <dbReference type="EMBL" id="KNE93639.1"/>
    </source>
</evidence>
<name>A0A0L0V3T5_9BASI</name>
<protein>
    <recommendedName>
        <fullName evidence="4">DDE Tnp4 domain-containing protein</fullName>
    </recommendedName>
</protein>
<evidence type="ECO:0000313" key="6">
    <source>
        <dbReference type="Proteomes" id="UP000054564"/>
    </source>
</evidence>
<gene>
    <name evidence="5" type="ORF">PSTG_13015</name>
</gene>
<reference evidence="6" key="1">
    <citation type="submission" date="2014-03" db="EMBL/GenBank/DDBJ databases">
        <title>The Genome Sequence of Puccinia striiformis f. sp. tritici PST-78.</title>
        <authorList>
            <consortium name="The Broad Institute Genome Sequencing Platform"/>
            <person name="Cuomo C."/>
            <person name="Hulbert S."/>
            <person name="Chen X."/>
            <person name="Walker B."/>
            <person name="Young S.K."/>
            <person name="Zeng Q."/>
            <person name="Gargeya S."/>
            <person name="Fitzgerald M."/>
            <person name="Haas B."/>
            <person name="Abouelleil A."/>
            <person name="Alvarado L."/>
            <person name="Arachchi H.M."/>
            <person name="Berlin A.M."/>
            <person name="Chapman S.B."/>
            <person name="Goldberg J."/>
            <person name="Griggs A."/>
            <person name="Gujja S."/>
            <person name="Hansen M."/>
            <person name="Howarth C."/>
            <person name="Imamovic A."/>
            <person name="Larimer J."/>
            <person name="McCowan C."/>
            <person name="Montmayeur A."/>
            <person name="Murphy C."/>
            <person name="Neiman D."/>
            <person name="Pearson M."/>
            <person name="Priest M."/>
            <person name="Roberts A."/>
            <person name="Saif S."/>
            <person name="Shea T."/>
            <person name="Sisk P."/>
            <person name="Sykes S."/>
            <person name="Wortman J."/>
            <person name="Nusbaum C."/>
            <person name="Birren B."/>
        </authorList>
    </citation>
    <scope>NUCLEOTIDE SEQUENCE [LARGE SCALE GENOMIC DNA]</scope>
    <source>
        <strain evidence="6">race PST-78</strain>
    </source>
</reference>
<dbReference type="AlphaFoldDB" id="A0A0L0V3T5"/>
<dbReference type="Pfam" id="PF13359">
    <property type="entry name" value="DDE_Tnp_4"/>
    <property type="match status" value="1"/>
</dbReference>
<evidence type="ECO:0000256" key="2">
    <source>
        <dbReference type="ARBA" id="ARBA00022723"/>
    </source>
</evidence>
<keyword evidence="6" id="KW-1185">Reference proteome</keyword>
<accession>A0A0L0V3T5</accession>
<comment type="cofactor">
    <cofactor evidence="1">
        <name>a divalent metal cation</name>
        <dbReference type="ChEBI" id="CHEBI:60240"/>
    </cofactor>
</comment>
<dbReference type="InterPro" id="IPR027806">
    <property type="entry name" value="HARBI1_dom"/>
</dbReference>
<dbReference type="STRING" id="1165861.A0A0L0V3T5"/>
<dbReference type="OrthoDB" id="78198at2759"/>
<feature type="compositionally biased region" description="Basic and acidic residues" evidence="3">
    <location>
        <begin position="17"/>
        <end position="26"/>
    </location>
</feature>
<organism evidence="5 6">
    <name type="scientific">Puccinia striiformis f. sp. tritici PST-78</name>
    <dbReference type="NCBI Taxonomy" id="1165861"/>
    <lineage>
        <taxon>Eukaryota</taxon>
        <taxon>Fungi</taxon>
        <taxon>Dikarya</taxon>
        <taxon>Basidiomycota</taxon>
        <taxon>Pucciniomycotina</taxon>
        <taxon>Pucciniomycetes</taxon>
        <taxon>Pucciniales</taxon>
        <taxon>Pucciniaceae</taxon>
        <taxon>Puccinia</taxon>
    </lineage>
</organism>
<comment type="caution">
    <text evidence="5">The sequence shown here is derived from an EMBL/GenBank/DDBJ whole genome shotgun (WGS) entry which is preliminary data.</text>
</comment>
<evidence type="ECO:0000259" key="4">
    <source>
        <dbReference type="Pfam" id="PF13359"/>
    </source>
</evidence>
<dbReference type="PANTHER" id="PTHR48471">
    <property type="entry name" value="DDE TNP4 DOMAIN-CONTAINING PROTEIN"/>
    <property type="match status" value="1"/>
</dbReference>
<evidence type="ECO:0000256" key="1">
    <source>
        <dbReference type="ARBA" id="ARBA00001968"/>
    </source>
</evidence>
<sequence>MLNFIDMYIQQQQQLRARAEDQRQEDDTIQQTITSTHHHHNPNRLEEEAAMMFMALGSLGTPGSRRIRTYLTRANIPMNPMTDSPWACLWRSQSDRAFITTMGVDVNTFDDLLDRFTVRWNFTTIDRADVNPNGEPQPGRRSLDAAGCLGLLLHWLCSTMAAYTLQQLFGITPAVCSRYLTTGLQHLLVVLNDHPQARFVWPTTESKARRHSMTIEKKFPRLTKCIGFLDGLNLPVLVSGDEDIQNAYYNGWTCSHYCSCVLAFAPDGTIMYAILNAPGSWHDAIIAEPLYEQLLHHTPPGYRIISDTAFPCKGERLQSRIIAPAKRGDRLPQDAQSFARLKMLNDELVSARQAAEWGMRSIQGSFGRLKLPLPASDHQYRADLLLVVCRLHQLRCRMVGINQTASVYRSVWDENHTLCRDFHKMLFSDIQQRCHISRYYDGWL</sequence>
<keyword evidence="2" id="KW-0479">Metal-binding</keyword>
<dbReference type="Proteomes" id="UP000054564">
    <property type="component" value="Unassembled WGS sequence"/>
</dbReference>
<dbReference type="PANTHER" id="PTHR48471:SF1">
    <property type="entry name" value="DDE TNP4 DOMAIN-CONTAINING PROTEIN"/>
    <property type="match status" value="1"/>
</dbReference>
<feature type="domain" description="DDE Tnp4" evidence="4">
    <location>
        <begin position="229"/>
        <end position="393"/>
    </location>
</feature>
<feature type="region of interest" description="Disordered" evidence="3">
    <location>
        <begin position="17"/>
        <end position="41"/>
    </location>
</feature>
<dbReference type="GO" id="GO:0046872">
    <property type="term" value="F:metal ion binding"/>
    <property type="evidence" value="ECO:0007669"/>
    <property type="project" value="UniProtKB-KW"/>
</dbReference>
<proteinExistence type="predicted"/>
<evidence type="ECO:0000256" key="3">
    <source>
        <dbReference type="SAM" id="MobiDB-lite"/>
    </source>
</evidence>
<dbReference type="EMBL" id="AJIL01000133">
    <property type="protein sequence ID" value="KNE93639.1"/>
    <property type="molecule type" value="Genomic_DNA"/>
</dbReference>